<dbReference type="GO" id="GO:0016020">
    <property type="term" value="C:membrane"/>
    <property type="evidence" value="ECO:0007669"/>
    <property type="project" value="InterPro"/>
</dbReference>
<feature type="transmembrane region" description="Helical" evidence="1">
    <location>
        <begin position="6"/>
        <end position="26"/>
    </location>
</feature>
<keyword evidence="1" id="KW-1133">Transmembrane helix</keyword>
<dbReference type="InterPro" id="IPR037185">
    <property type="entry name" value="EmrE-like"/>
</dbReference>
<feature type="transmembrane region" description="Helical" evidence="1">
    <location>
        <begin position="283"/>
        <end position="299"/>
    </location>
</feature>
<dbReference type="RefSeq" id="WP_245624874.1">
    <property type="nucleotide sequence ID" value="NZ_CYPR01000161.1"/>
</dbReference>
<dbReference type="SUPFAM" id="SSF103481">
    <property type="entry name" value="Multidrug resistance efflux transporter EmrE"/>
    <property type="match status" value="2"/>
</dbReference>
<keyword evidence="1" id="KW-0472">Membrane</keyword>
<keyword evidence="1" id="KW-0812">Transmembrane</keyword>
<dbReference type="Proteomes" id="UP000049455">
    <property type="component" value="Unassembled WGS sequence"/>
</dbReference>
<reference evidence="3 4" key="1">
    <citation type="submission" date="2015-09" db="EMBL/GenBank/DDBJ databases">
        <authorList>
            <person name="Jackson K.R."/>
            <person name="Lunt B.L."/>
            <person name="Fisher J.N.B."/>
            <person name="Gardner A.V."/>
            <person name="Bailey M.E."/>
            <person name="Deus L.M."/>
            <person name="Earl A.S."/>
            <person name="Gibby P.D."/>
            <person name="Hartmann K.A."/>
            <person name="Liu J.E."/>
            <person name="Manci A.M."/>
            <person name="Nielsen D.A."/>
            <person name="Solomon M.B."/>
            <person name="Breakwell D.P."/>
            <person name="Burnett S.H."/>
            <person name="Grose J.H."/>
        </authorList>
    </citation>
    <scope>NUCLEOTIDE SEQUENCE [LARGE SCALE GENOMIC DNA]</scope>
    <source>
        <strain evidence="3 4">CECT 7799</strain>
    </source>
</reference>
<evidence type="ECO:0000256" key="1">
    <source>
        <dbReference type="SAM" id="Phobius"/>
    </source>
</evidence>
<dbReference type="AlphaFoldDB" id="A0A0M7BCA0"/>
<accession>A0A0M7BCA0</accession>
<dbReference type="STRING" id="313367.JSE7799_02426"/>
<protein>
    <submittedName>
        <fullName evidence="3">EamA-like transporter family protein</fullName>
    </submittedName>
</protein>
<feature type="transmembrane region" description="Helical" evidence="1">
    <location>
        <begin position="225"/>
        <end position="246"/>
    </location>
</feature>
<dbReference type="EMBL" id="CYPR01000161">
    <property type="protein sequence ID" value="CUH39698.1"/>
    <property type="molecule type" value="Genomic_DNA"/>
</dbReference>
<feature type="transmembrane region" description="Helical" evidence="1">
    <location>
        <begin position="252"/>
        <end position="274"/>
    </location>
</feature>
<dbReference type="InterPro" id="IPR000620">
    <property type="entry name" value="EamA_dom"/>
</dbReference>
<feature type="transmembrane region" description="Helical" evidence="1">
    <location>
        <begin position="189"/>
        <end position="213"/>
    </location>
</feature>
<evidence type="ECO:0000313" key="4">
    <source>
        <dbReference type="Proteomes" id="UP000049455"/>
    </source>
</evidence>
<feature type="transmembrane region" description="Helical" evidence="1">
    <location>
        <begin position="73"/>
        <end position="95"/>
    </location>
</feature>
<sequence length="301" mass="31196">MLYAGMSLWILATLFAATIQALRFLLQKRLAVGGLSPTAATFARFVYAPPAIAAGLGLWLWSGGVLPEIRSGFWPFALSGAMSQILATICIVALFAHRSFAVGIAFSKVTVLLTVLTGFVVLGETVTRPALAAMAVGMGGVLILSVPAAGGWQVFNRAAALGLGAAAFFAVSAVGYRGASLAVASDAPLLRAAVTLGLVTLVQTAVLGIWLGLRDPAGLLAVFARWRVTLAVGATSLLGSLGWFTAYTLQNAAYVNAVGQVELIFSILISWLILGERQSPREWAGIALIGASVAVLVILRG</sequence>
<dbReference type="PANTHER" id="PTHR22911:SF137">
    <property type="entry name" value="SOLUTE CARRIER FAMILY 35 MEMBER G2-RELATED"/>
    <property type="match status" value="1"/>
</dbReference>
<proteinExistence type="predicted"/>
<name>A0A0M7BCA0_9RHOB</name>
<feature type="transmembrane region" description="Helical" evidence="1">
    <location>
        <begin position="158"/>
        <end position="177"/>
    </location>
</feature>
<feature type="transmembrane region" description="Helical" evidence="1">
    <location>
        <begin position="102"/>
        <end position="123"/>
    </location>
</feature>
<feature type="domain" description="EamA" evidence="2">
    <location>
        <begin position="158"/>
        <end position="297"/>
    </location>
</feature>
<gene>
    <name evidence="3" type="ORF">JSE7799_02426</name>
</gene>
<feature type="transmembrane region" description="Helical" evidence="1">
    <location>
        <begin position="38"/>
        <end position="61"/>
    </location>
</feature>
<dbReference type="Gene3D" id="1.10.3730.20">
    <property type="match status" value="1"/>
</dbReference>
<feature type="transmembrane region" description="Helical" evidence="1">
    <location>
        <begin position="129"/>
        <end position="146"/>
    </location>
</feature>
<evidence type="ECO:0000259" key="2">
    <source>
        <dbReference type="Pfam" id="PF00892"/>
    </source>
</evidence>
<organism evidence="3 4">
    <name type="scientific">Jannaschia seosinensis</name>
    <dbReference type="NCBI Taxonomy" id="313367"/>
    <lineage>
        <taxon>Bacteria</taxon>
        <taxon>Pseudomonadati</taxon>
        <taxon>Pseudomonadota</taxon>
        <taxon>Alphaproteobacteria</taxon>
        <taxon>Rhodobacterales</taxon>
        <taxon>Roseobacteraceae</taxon>
        <taxon>Jannaschia</taxon>
    </lineage>
</organism>
<dbReference type="PANTHER" id="PTHR22911">
    <property type="entry name" value="ACYL-MALONYL CONDENSING ENZYME-RELATED"/>
    <property type="match status" value="1"/>
</dbReference>
<feature type="domain" description="EamA" evidence="2">
    <location>
        <begin position="8"/>
        <end position="145"/>
    </location>
</feature>
<evidence type="ECO:0000313" key="3">
    <source>
        <dbReference type="EMBL" id="CUH39698.1"/>
    </source>
</evidence>
<dbReference type="Pfam" id="PF00892">
    <property type="entry name" value="EamA"/>
    <property type="match status" value="2"/>
</dbReference>
<keyword evidence="4" id="KW-1185">Reference proteome</keyword>